<dbReference type="AlphaFoldDB" id="A0A1Y0D0T1"/>
<gene>
    <name evidence="7" type="ORF">CBP12_12055</name>
</gene>
<evidence type="ECO:0000313" key="7">
    <source>
        <dbReference type="EMBL" id="ART81192.1"/>
    </source>
</evidence>
<feature type="domain" description="Tryptophan synthase beta chain-like PALP" evidence="6">
    <location>
        <begin position="17"/>
        <end position="306"/>
    </location>
</feature>
<dbReference type="PIRSF" id="PIRSF006278">
    <property type="entry name" value="ACCD_DCysDesulf"/>
    <property type="match status" value="1"/>
</dbReference>
<proteinExistence type="inferred from homology"/>
<dbReference type="InterPro" id="IPR027278">
    <property type="entry name" value="ACCD_DCysDesulf"/>
</dbReference>
<comment type="similarity">
    <text evidence="2">Belongs to the ACC deaminase/D-cysteine desulfhydrase family.</text>
</comment>
<dbReference type="SUPFAM" id="SSF53686">
    <property type="entry name" value="Tryptophan synthase beta subunit-like PLP-dependent enzymes"/>
    <property type="match status" value="1"/>
</dbReference>
<feature type="active site" description="Nucleophile" evidence="4">
    <location>
        <position position="78"/>
    </location>
</feature>
<protein>
    <submittedName>
        <fullName evidence="7">1-aminocyclopropane-1-carboxylate deaminase</fullName>
    </submittedName>
</protein>
<evidence type="ECO:0000256" key="5">
    <source>
        <dbReference type="PIRSR" id="PIRSR006278-2"/>
    </source>
</evidence>
<accession>A0A1Y0D0T1</accession>
<dbReference type="InterPro" id="IPR036052">
    <property type="entry name" value="TrpB-like_PALP_sf"/>
</dbReference>
<dbReference type="EMBL" id="CP021376">
    <property type="protein sequence ID" value="ART81192.1"/>
    <property type="molecule type" value="Genomic_DNA"/>
</dbReference>
<sequence length="315" mass="34518">MVTALSAWQQLYSSAHPSPLQRLHHPLLNQQRVKLWVKRDDLLHVRISGNKWRKLKYPTRHAIEQKAQGLLSFGGAYSNHLHALAAIGQELALATQAIVRGEASSQNNPTLVDAKNWGMALRFVDRQQYRQRQDPQWLAQLSAQYPGYLLLPEGGSCVAALPGVAEIWTELAMQVATNSEAPRHIDQLILPVASGATLAGLISQRPSHTQLSAYAVLKGASWLAKEVITLCPYAAQDSGWQLRLAHHCGGYAKCSALDSAEISQLSRELGVPLEPIYSGKALLGLFRDLKAGYYPPSSQLVFLHTGGLQGARSRA</sequence>
<evidence type="ECO:0000313" key="8">
    <source>
        <dbReference type="Proteomes" id="UP000243793"/>
    </source>
</evidence>
<keyword evidence="3 5" id="KW-0663">Pyridoxal phosphate</keyword>
<evidence type="ECO:0000256" key="4">
    <source>
        <dbReference type="PIRSR" id="PIRSR006278-1"/>
    </source>
</evidence>
<evidence type="ECO:0000256" key="3">
    <source>
        <dbReference type="ARBA" id="ARBA00022898"/>
    </source>
</evidence>
<dbReference type="PANTHER" id="PTHR43780:SF2">
    <property type="entry name" value="1-AMINOCYCLOPROPANE-1-CARBOXYLATE DEAMINASE-RELATED"/>
    <property type="match status" value="1"/>
</dbReference>
<comment type="cofactor">
    <cofactor evidence="1">
        <name>pyridoxal 5'-phosphate</name>
        <dbReference type="ChEBI" id="CHEBI:597326"/>
    </cofactor>
</comment>
<dbReference type="GO" id="GO:0019148">
    <property type="term" value="F:D-cysteine desulfhydrase activity"/>
    <property type="evidence" value="ECO:0007669"/>
    <property type="project" value="TreeGrafter"/>
</dbReference>
<dbReference type="KEGG" id="ocm:CBP12_12055"/>
<dbReference type="PANTHER" id="PTHR43780">
    <property type="entry name" value="1-AMINOCYCLOPROPANE-1-CARBOXYLATE DEAMINASE-RELATED"/>
    <property type="match status" value="1"/>
</dbReference>
<name>A0A1Y0D0T1_9GAMM</name>
<reference evidence="8" key="1">
    <citation type="submission" date="2017-05" db="EMBL/GenBank/DDBJ databases">
        <authorList>
            <person name="Sung H."/>
        </authorList>
    </citation>
    <scope>NUCLEOTIDE SEQUENCE [LARGE SCALE GENOMIC DNA]</scope>
    <source>
        <strain evidence="8">AMac2203</strain>
    </source>
</reference>
<feature type="modified residue" description="N6-(pyridoxal phosphate)lysine" evidence="5">
    <location>
        <position position="51"/>
    </location>
</feature>
<dbReference type="InterPro" id="IPR001926">
    <property type="entry name" value="TrpB-like_PALP"/>
</dbReference>
<dbReference type="Proteomes" id="UP000243793">
    <property type="component" value="Chromosome"/>
</dbReference>
<dbReference type="Gene3D" id="3.40.50.1100">
    <property type="match status" value="2"/>
</dbReference>
<evidence type="ECO:0000256" key="2">
    <source>
        <dbReference type="ARBA" id="ARBA00008639"/>
    </source>
</evidence>
<keyword evidence="8" id="KW-1185">Reference proteome</keyword>
<evidence type="ECO:0000259" key="6">
    <source>
        <dbReference type="Pfam" id="PF00291"/>
    </source>
</evidence>
<evidence type="ECO:0000256" key="1">
    <source>
        <dbReference type="ARBA" id="ARBA00001933"/>
    </source>
</evidence>
<dbReference type="Pfam" id="PF00291">
    <property type="entry name" value="PALP"/>
    <property type="match status" value="1"/>
</dbReference>
<organism evidence="7 8">
    <name type="scientific">Oceanisphaera avium</name>
    <dbReference type="NCBI Taxonomy" id="1903694"/>
    <lineage>
        <taxon>Bacteria</taxon>
        <taxon>Pseudomonadati</taxon>
        <taxon>Pseudomonadota</taxon>
        <taxon>Gammaproteobacteria</taxon>
        <taxon>Aeromonadales</taxon>
        <taxon>Aeromonadaceae</taxon>
        <taxon>Oceanisphaera</taxon>
    </lineage>
</organism>